<dbReference type="SMART" id="SM00220">
    <property type="entry name" value="S_TKc"/>
    <property type="match status" value="1"/>
</dbReference>
<dbReference type="InterPro" id="IPR004027">
    <property type="entry name" value="SEC_C_motif"/>
</dbReference>
<dbReference type="STRING" id="1118060.GCA_000311845_00157"/>
<dbReference type="eggNOG" id="COG0515">
    <property type="taxonomic scope" value="Bacteria"/>
</dbReference>
<dbReference type="Gene3D" id="3.10.450.50">
    <property type="match status" value="1"/>
</dbReference>
<name>A0A1Y3U8V8_9ACTN</name>
<dbReference type="InterPro" id="IPR011009">
    <property type="entry name" value="Kinase-like_dom_sf"/>
</dbReference>
<dbReference type="Gene3D" id="1.10.510.10">
    <property type="entry name" value="Transferase(Phosphotransferase) domain 1"/>
    <property type="match status" value="1"/>
</dbReference>
<dbReference type="eggNOG" id="COG4886">
    <property type="taxonomic scope" value="Bacteria"/>
</dbReference>
<dbReference type="GO" id="GO:0019005">
    <property type="term" value="C:SCF ubiquitin ligase complex"/>
    <property type="evidence" value="ECO:0007669"/>
    <property type="project" value="TreeGrafter"/>
</dbReference>
<dbReference type="Pfam" id="PF03382">
    <property type="entry name" value="DUF285"/>
    <property type="match status" value="2"/>
</dbReference>
<dbReference type="Pfam" id="PF00069">
    <property type="entry name" value="Pkinase"/>
    <property type="match status" value="1"/>
</dbReference>
<dbReference type="GO" id="GO:0004672">
    <property type="term" value="F:protein kinase activity"/>
    <property type="evidence" value="ECO:0007669"/>
    <property type="project" value="InterPro"/>
</dbReference>
<dbReference type="EMBL" id="NFHO01000006">
    <property type="protein sequence ID" value="OUN42839.1"/>
    <property type="molecule type" value="Genomic_DNA"/>
</dbReference>
<evidence type="ECO:0000313" key="3">
    <source>
        <dbReference type="Proteomes" id="UP000196560"/>
    </source>
</evidence>
<proteinExistence type="predicted"/>
<dbReference type="InterPro" id="IPR005046">
    <property type="entry name" value="DUF285"/>
</dbReference>
<dbReference type="InterPro" id="IPR000719">
    <property type="entry name" value="Prot_kinase_dom"/>
</dbReference>
<feature type="domain" description="Protein kinase" evidence="1">
    <location>
        <begin position="27"/>
        <end position="385"/>
    </location>
</feature>
<dbReference type="SUPFAM" id="SSF52058">
    <property type="entry name" value="L domain-like"/>
    <property type="match status" value="1"/>
</dbReference>
<dbReference type="InterPro" id="IPR032675">
    <property type="entry name" value="LRR_dom_sf"/>
</dbReference>
<dbReference type="PROSITE" id="PS50011">
    <property type="entry name" value="PROTEIN_KINASE_DOM"/>
    <property type="match status" value="1"/>
</dbReference>
<dbReference type="GO" id="GO:0031146">
    <property type="term" value="P:SCF-dependent proteasomal ubiquitin-dependent protein catabolic process"/>
    <property type="evidence" value="ECO:0007669"/>
    <property type="project" value="TreeGrafter"/>
</dbReference>
<dbReference type="Pfam" id="PF02810">
    <property type="entry name" value="SEC-C"/>
    <property type="match status" value="1"/>
</dbReference>
<dbReference type="Gene3D" id="3.80.10.10">
    <property type="entry name" value="Ribonuclease Inhibitor"/>
    <property type="match status" value="2"/>
</dbReference>
<dbReference type="InterPro" id="IPR011889">
    <property type="entry name" value="Liste_lipo_26"/>
</dbReference>
<dbReference type="AlphaFoldDB" id="A0A1Y3U8V8"/>
<evidence type="ECO:0000313" key="2">
    <source>
        <dbReference type="EMBL" id="OUN42839.1"/>
    </source>
</evidence>
<protein>
    <recommendedName>
        <fullName evidence="1">Protein kinase domain-containing protein</fullName>
    </recommendedName>
</protein>
<comment type="caution">
    <text evidence="2">The sequence shown here is derived from an EMBL/GenBank/DDBJ whole genome shotgun (WGS) entry which is preliminary data.</text>
</comment>
<dbReference type="SUPFAM" id="SSF56112">
    <property type="entry name" value="Protein kinase-like (PK-like)"/>
    <property type="match status" value="1"/>
</dbReference>
<gene>
    <name evidence="2" type="ORF">B5G21_06465</name>
</gene>
<dbReference type="RefSeq" id="WP_087186490.1">
    <property type="nucleotide sequence ID" value="NZ_NFHO01000006.1"/>
</dbReference>
<organism evidence="2 3">
    <name type="scientific">Enorma massiliensis</name>
    <dbReference type="NCBI Taxonomy" id="1472761"/>
    <lineage>
        <taxon>Bacteria</taxon>
        <taxon>Bacillati</taxon>
        <taxon>Actinomycetota</taxon>
        <taxon>Coriobacteriia</taxon>
        <taxon>Coriobacteriales</taxon>
        <taxon>Coriobacteriaceae</taxon>
        <taxon>Enorma</taxon>
    </lineage>
</organism>
<dbReference type="Proteomes" id="UP000196560">
    <property type="component" value="Unassembled WGS sequence"/>
</dbReference>
<evidence type="ECO:0000259" key="1">
    <source>
        <dbReference type="PROSITE" id="PS50011"/>
    </source>
</evidence>
<reference evidence="3" key="1">
    <citation type="submission" date="2017-04" db="EMBL/GenBank/DDBJ databases">
        <title>Function of individual gut microbiota members based on whole genome sequencing of pure cultures obtained from chicken caecum.</title>
        <authorList>
            <person name="Medvecky M."/>
            <person name="Cejkova D."/>
            <person name="Polansky O."/>
            <person name="Karasova D."/>
            <person name="Kubasova T."/>
            <person name="Cizek A."/>
            <person name="Rychlik I."/>
        </authorList>
    </citation>
    <scope>NUCLEOTIDE SEQUENCE [LARGE SCALE GENOMIC DNA]</scope>
    <source>
        <strain evidence="3">An70</strain>
    </source>
</reference>
<dbReference type="NCBIfam" id="TIGR02167">
    <property type="entry name" value="Liste_lipo_26"/>
    <property type="match status" value="10"/>
</dbReference>
<dbReference type="PANTHER" id="PTHR13318">
    <property type="entry name" value="PARTNER OF PAIRED, ISOFORM B-RELATED"/>
    <property type="match status" value="1"/>
</dbReference>
<dbReference type="SUPFAM" id="SSF103642">
    <property type="entry name" value="Sec-C motif"/>
    <property type="match status" value="1"/>
</dbReference>
<sequence length="829" mass="92741">MGEHIRLESVWYNAPVVGKNGSSSIDPLTASRIDEGGYATIYRVPIQPGLPVGGILKVFKRFPEPYRAGERLRRKAKWGALYDEYDMLCALDGLDGHVPQVYACGFLVIDDGAGGVTYSPAFLMEEVGSPAERLDKVLQKHRRPFGAGQVATFGLRMLDVLDLLAEQGKGKKRGIAHADLSPWNVYVRCSSDDGVFDWVYLIDFGQSKYADEDVTPSFAPGVHPRMGMVEYCAPESIPKLALRERDSEACREHDELYDLRNDPEVDLWSLGALMYQLALRKAPRYSVQYAKRGDVSGFWRGEVKLDDDDAFRALIEEKRDSLSLPDYMNEERELLLGQAIALCTAWDPRDRDRLHIRRLLMRVAEGTDDERFQQMTYVPEVTPTLEDGGGSEQGARVESGVVLAGVYKLTGPDGTPFSDAEADLLVFGDSKQTVDIREYRYRGVTYAAEHVGPCYDMSCGGWGVKEWQSDSPWQSIKIVDFLTKVRPARMRAWFAGCKNLTELLHIDRLDTSAVTDMQFMFHDCSSLEYVDVFGFDTSQVERMNAMFHGCAALQGINVGGFDTSKVISMTSMFNGCSALVVLDVGRFKTDKVQSFDFMFNDCSSLRRLDVSGFRTPHVESFKSMFCGCSSLRELDVSGFDTSSATDMGWMFYGCGGLEALDVSGFRTPHVESFKSMFNGCSSLRKLDVSRFDTSRVTNMRHMFFNDGNLRQLDVSRFDTRRVEDFTCMFAGCSSLRSLDVSGFDTSSASDMSWMFADCTSLDNLKGWPFSIPEGTDLALMFEDCPFFEVVDRSYADTAVDADSYANVGRNDPCPCGSGKKFKTCHGRNR</sequence>
<keyword evidence="3" id="KW-1185">Reference proteome</keyword>
<dbReference type="GO" id="GO:0005524">
    <property type="term" value="F:ATP binding"/>
    <property type="evidence" value="ECO:0007669"/>
    <property type="project" value="InterPro"/>
</dbReference>
<accession>A0A1Y3U8V8</accession>